<keyword evidence="2" id="KW-0488">Methylation</keyword>
<dbReference type="InterPro" id="IPR001610">
    <property type="entry name" value="PAC"/>
</dbReference>
<proteinExistence type="inferred from homology"/>
<evidence type="ECO:0000256" key="5">
    <source>
        <dbReference type="PROSITE-ProRule" id="PRU00284"/>
    </source>
</evidence>
<evidence type="ECO:0000259" key="7">
    <source>
        <dbReference type="PROSITE" id="PS50111"/>
    </source>
</evidence>
<protein>
    <recommendedName>
        <fullName evidence="13">Methyl-accepting chemotaxis protein</fullName>
    </recommendedName>
</protein>
<dbReference type="CDD" id="cd11386">
    <property type="entry name" value="MCP_signal"/>
    <property type="match status" value="1"/>
</dbReference>
<keyword evidence="12" id="KW-1185">Reference proteome</keyword>
<dbReference type="Gene3D" id="3.30.450.20">
    <property type="entry name" value="PAS domain"/>
    <property type="match status" value="6"/>
</dbReference>
<dbReference type="InterPro" id="IPR051310">
    <property type="entry name" value="MCP_chemotaxis"/>
</dbReference>
<dbReference type="SUPFAM" id="SSF58104">
    <property type="entry name" value="Methyl-accepting chemotaxis protein (MCP) signaling domain"/>
    <property type="match status" value="1"/>
</dbReference>
<reference evidence="11" key="1">
    <citation type="submission" date="2023-01" db="EMBL/GenBank/DDBJ databases">
        <title>Complete genome sequence of Planctobacterium marinum strain Dej080120_11.</title>
        <authorList>
            <person name="Ueki S."/>
            <person name="Maruyama F."/>
        </authorList>
    </citation>
    <scope>NUCLEOTIDE SEQUENCE</scope>
    <source>
        <strain evidence="11">Dej080120_11</strain>
    </source>
</reference>
<evidence type="ECO:0000256" key="6">
    <source>
        <dbReference type="SAM" id="Coils"/>
    </source>
</evidence>
<dbReference type="InterPro" id="IPR000014">
    <property type="entry name" value="PAS"/>
</dbReference>
<dbReference type="Pfam" id="PF00015">
    <property type="entry name" value="MCPsignal"/>
    <property type="match status" value="1"/>
</dbReference>
<feature type="domain" description="Methyl-accepting transducer" evidence="7">
    <location>
        <begin position="803"/>
        <end position="1032"/>
    </location>
</feature>
<dbReference type="RefSeq" id="WP_338294452.1">
    <property type="nucleotide sequence ID" value="NZ_AP027272.1"/>
</dbReference>
<dbReference type="FunFam" id="1.10.287.950:FF:000001">
    <property type="entry name" value="Methyl-accepting chemotaxis sensory transducer"/>
    <property type="match status" value="1"/>
</dbReference>
<comment type="similarity">
    <text evidence="4">Belongs to the methyl-accepting chemotaxis (MCP) protein family.</text>
</comment>
<evidence type="ECO:0000259" key="8">
    <source>
        <dbReference type="PROSITE" id="PS50112"/>
    </source>
</evidence>
<dbReference type="InterPro" id="IPR013767">
    <property type="entry name" value="PAS_fold"/>
</dbReference>
<feature type="domain" description="HAMP" evidence="10">
    <location>
        <begin position="752"/>
        <end position="798"/>
    </location>
</feature>
<feature type="domain" description="PAC" evidence="9">
    <location>
        <begin position="705"/>
        <end position="757"/>
    </location>
</feature>
<dbReference type="Gene3D" id="1.10.287.950">
    <property type="entry name" value="Methyl-accepting chemotaxis protein"/>
    <property type="match status" value="1"/>
</dbReference>
<dbReference type="InterPro" id="IPR004089">
    <property type="entry name" value="MCPsignal_dom"/>
</dbReference>
<dbReference type="GO" id="GO:0006935">
    <property type="term" value="P:chemotaxis"/>
    <property type="evidence" value="ECO:0007669"/>
    <property type="project" value="InterPro"/>
</dbReference>
<feature type="domain" description="PAC" evidence="9">
    <location>
        <begin position="221"/>
        <end position="271"/>
    </location>
</feature>
<evidence type="ECO:0000256" key="3">
    <source>
        <dbReference type="ARBA" id="ARBA00023224"/>
    </source>
</evidence>
<feature type="domain" description="PAS" evidence="8">
    <location>
        <begin position="265"/>
        <end position="343"/>
    </location>
</feature>
<evidence type="ECO:0000256" key="4">
    <source>
        <dbReference type="ARBA" id="ARBA00029447"/>
    </source>
</evidence>
<dbReference type="GO" id="GO:0005886">
    <property type="term" value="C:plasma membrane"/>
    <property type="evidence" value="ECO:0007669"/>
    <property type="project" value="TreeGrafter"/>
</dbReference>
<name>A0AA48I186_9ALTE</name>
<feature type="domain" description="PAS" evidence="8">
    <location>
        <begin position="506"/>
        <end position="581"/>
    </location>
</feature>
<evidence type="ECO:0000313" key="12">
    <source>
        <dbReference type="Proteomes" id="UP001333710"/>
    </source>
</evidence>
<dbReference type="PRINTS" id="PR00260">
    <property type="entry name" value="CHEMTRNSDUCR"/>
</dbReference>
<dbReference type="PANTHER" id="PTHR43531">
    <property type="entry name" value="PROTEIN ICFG"/>
    <property type="match status" value="1"/>
</dbReference>
<evidence type="ECO:0000313" key="11">
    <source>
        <dbReference type="EMBL" id="BDX08380.1"/>
    </source>
</evidence>
<dbReference type="PROSITE" id="PS50111">
    <property type="entry name" value="CHEMOTAXIS_TRANSDUC_2"/>
    <property type="match status" value="1"/>
</dbReference>
<dbReference type="InterPro" id="IPR000700">
    <property type="entry name" value="PAS-assoc_C"/>
</dbReference>
<feature type="domain" description="PAS" evidence="8">
    <location>
        <begin position="144"/>
        <end position="217"/>
    </location>
</feature>
<evidence type="ECO:0000256" key="1">
    <source>
        <dbReference type="ARBA" id="ARBA00004370"/>
    </source>
</evidence>
<dbReference type="Pfam" id="PF00989">
    <property type="entry name" value="PAS"/>
    <property type="match status" value="1"/>
</dbReference>
<dbReference type="PROSITE" id="PS50113">
    <property type="entry name" value="PAC"/>
    <property type="match status" value="3"/>
</dbReference>
<accession>A0AA48I186</accession>
<dbReference type="InterPro" id="IPR003660">
    <property type="entry name" value="HAMP_dom"/>
</dbReference>
<dbReference type="SMART" id="SM00091">
    <property type="entry name" value="PAS"/>
    <property type="match status" value="5"/>
</dbReference>
<keyword evidence="3 5" id="KW-0807">Transducer</keyword>
<dbReference type="GO" id="GO:0004888">
    <property type="term" value="F:transmembrane signaling receptor activity"/>
    <property type="evidence" value="ECO:0007669"/>
    <property type="project" value="InterPro"/>
</dbReference>
<dbReference type="GO" id="GO:0007165">
    <property type="term" value="P:signal transduction"/>
    <property type="evidence" value="ECO:0007669"/>
    <property type="project" value="UniProtKB-KW"/>
</dbReference>
<sequence length="1050" mass="116342">MSIFRRLLGGDTQVAEPEQDNNEFQIFSETIRQAIDAIVIIDEHNNIQFVNAAAEKLWGYSDFEMLGQNVKMLVPAAIQTQHDSFIEANRTTGQNKIVGTSREVEVHRKDGSIRWGSLALNKIEVAGKIFYSASVRDITDERDVRETVDQTLEQALDAVVTIDENNIVQFFNAAAEQLWGYKRDEVLGKNVKMLVPKIHQANHDNYVNANRTTGQDKIVGTAREVQVERKDGSTLWAQLSLSKINLSGRIRYTAFVKDITEEKEQRTIIDQTLEQALDAVITIDEHNIVQFFNAAAEKLWGYKREQVLGQNVKMLVPKLIQADHDEYVNANRRTGVDKIVGQARDVKIERSDGSEIWGNLSLSKIDLGDRILYTAFVKDITVERELREIVDQSLEQALDAVVRIDENNNVQFYNKAAEEFWGYKREEVLGNNVKMLVPREIQANHDNLVNANRTTGQDKIVGTARELLVERKDGSKIWGSLALSKIRVGDKILYTAFVRNIDAEVKQRRMVELLSLVANETDNSVVITDHEGKTEYVNRGFTKLTGFTDDDILGKKPGEVLQGPETDPETKKLIHNALAEERPIYTEILNYAKDGTKYWISLAINPVFDSAGKVKQFVSIQANVTETKLKALEFTYKLEAISRANLVAEFDTAGYLEECNELFSEALGLAGNTQQLDWKGLLHGDFVNSQQYASFVDNMQQGHFVSDDFKFAHRGGHVAWFNGSFNPIKNTSGEITKIVFFGTDVTARKDGIDKLASGLTELEKGDLTARVEGDFGSELNLVRDSLNASMLHLQETVGSILQLADQVGHGTREIASGNNQLNDRTIQQASSLEETAASMEEMTSTIQQSAQNAAQASSAVNKTNELAKTGQDVVKNTVRAMEEISAASKKIADITSAIDEIAFQTNLLALNAAVEAARAGEHGKGFAVVASEVRNLAQRSATSAKEINGLINDSIKKVEAGVKTAGESGETLEEIVAAVVNVADQVSDIMEAAKQQEMGISQINAAIVQMESMTQENAALVEEAASASQMMQDQVENMRSDLSFFKIGDE</sequence>
<dbReference type="KEGG" id="pmaw:MACH26_39010"/>
<evidence type="ECO:0000259" key="9">
    <source>
        <dbReference type="PROSITE" id="PS50113"/>
    </source>
</evidence>
<keyword evidence="6" id="KW-0175">Coiled coil</keyword>
<feature type="domain" description="PAS" evidence="8">
    <location>
        <begin position="382"/>
        <end position="440"/>
    </location>
</feature>
<dbReference type="PROSITE" id="PS50885">
    <property type="entry name" value="HAMP"/>
    <property type="match status" value="1"/>
</dbReference>
<evidence type="ECO:0008006" key="13">
    <source>
        <dbReference type="Google" id="ProtNLM"/>
    </source>
</evidence>
<dbReference type="InterPro" id="IPR004090">
    <property type="entry name" value="Chemotax_Me-accpt_rcpt"/>
</dbReference>
<dbReference type="InterPro" id="IPR035965">
    <property type="entry name" value="PAS-like_dom_sf"/>
</dbReference>
<dbReference type="SUPFAM" id="SSF55785">
    <property type="entry name" value="PYP-like sensor domain (PAS domain)"/>
    <property type="match status" value="6"/>
</dbReference>
<feature type="coiled-coil region" evidence="6">
    <location>
        <begin position="1003"/>
        <end position="1030"/>
    </location>
</feature>
<feature type="domain" description="PAC" evidence="9">
    <location>
        <begin position="582"/>
        <end position="636"/>
    </location>
</feature>
<dbReference type="AlphaFoldDB" id="A0AA48I186"/>
<dbReference type="Pfam" id="PF13426">
    <property type="entry name" value="PAS_9"/>
    <property type="match status" value="5"/>
</dbReference>
<evidence type="ECO:0000256" key="2">
    <source>
        <dbReference type="ARBA" id="ARBA00022481"/>
    </source>
</evidence>
<dbReference type="SMART" id="SM00086">
    <property type="entry name" value="PAC"/>
    <property type="match status" value="6"/>
</dbReference>
<dbReference type="GO" id="GO:0006355">
    <property type="term" value="P:regulation of DNA-templated transcription"/>
    <property type="evidence" value="ECO:0007669"/>
    <property type="project" value="InterPro"/>
</dbReference>
<dbReference type="PANTHER" id="PTHR43531:SF14">
    <property type="entry name" value="METHYL-ACCEPTING CHEMOTAXIS PROTEIN I-RELATED"/>
    <property type="match status" value="1"/>
</dbReference>
<feature type="domain" description="PAS" evidence="8">
    <location>
        <begin position="23"/>
        <end position="75"/>
    </location>
</feature>
<evidence type="ECO:0000259" key="10">
    <source>
        <dbReference type="PROSITE" id="PS50885"/>
    </source>
</evidence>
<dbReference type="EMBL" id="AP027272">
    <property type="protein sequence ID" value="BDX08380.1"/>
    <property type="molecule type" value="Genomic_DNA"/>
</dbReference>
<gene>
    <name evidence="11" type="ORF">MACH26_39010</name>
</gene>
<dbReference type="SMART" id="SM00283">
    <property type="entry name" value="MA"/>
    <property type="match status" value="1"/>
</dbReference>
<dbReference type="CDD" id="cd00130">
    <property type="entry name" value="PAS"/>
    <property type="match status" value="5"/>
</dbReference>
<organism evidence="11 12">
    <name type="scientific">Planctobacterium marinum</name>
    <dbReference type="NCBI Taxonomy" id="1631968"/>
    <lineage>
        <taxon>Bacteria</taxon>
        <taxon>Pseudomonadati</taxon>
        <taxon>Pseudomonadota</taxon>
        <taxon>Gammaproteobacteria</taxon>
        <taxon>Alteromonadales</taxon>
        <taxon>Alteromonadaceae</taxon>
        <taxon>Planctobacterium</taxon>
    </lineage>
</organism>
<comment type="subcellular location">
    <subcellularLocation>
        <location evidence="1">Membrane</location>
    </subcellularLocation>
</comment>
<dbReference type="Proteomes" id="UP001333710">
    <property type="component" value="Chromosome"/>
</dbReference>
<dbReference type="PROSITE" id="PS50112">
    <property type="entry name" value="PAS"/>
    <property type="match status" value="5"/>
</dbReference>
<dbReference type="NCBIfam" id="TIGR00229">
    <property type="entry name" value="sensory_box"/>
    <property type="match status" value="5"/>
</dbReference>